<proteinExistence type="inferred from homology"/>
<dbReference type="CDD" id="cd03784">
    <property type="entry name" value="GT1_Gtf-like"/>
    <property type="match status" value="1"/>
</dbReference>
<evidence type="ECO:0000256" key="2">
    <source>
        <dbReference type="ARBA" id="ARBA00022679"/>
    </source>
</evidence>
<sequence>MGKPHVIVIPYPAQGRVLPLLEFSQCLANHDIKVTFVNTEFNHEKVVKSLSDSDNVTELVNMVSIKDGMEPGDDRNDFGKLTEAMDRVMPGELESLIEKINTKEGDDKITCVIADGLLGWAVEVAAKIGVKKASFWPAAALTVISLLNIPKLVSDGIVDSNGRILKNQMIQFSPTIPPMHSTNFIWASIDDQATQKIIFNMLSKISITSKLSDWNISNSSHDLEPGAFSLFPNIRPVGPLLAGNRLGKSVGHFWPEDSDCLAWLDQQPINSVIYVAFGTLTISDKTQFEELALGLELTNKPFLWVVRQDIATDIDEAYPKGFKDRVHNRGRMVSWAPQQQVLSHPSVACFVSHCGWNSAIEGVSNGVPFLCWPCYADHLFNQFYICDEWKVGLELNKDESGIIRHAEIKDKLENLLSDKSYKERVLNLQAKTMDSVRGGRSRENLNNFIEWIKDN</sequence>
<comment type="similarity">
    <text evidence="1">Belongs to the UDP-glycosyltransferase family.</text>
</comment>
<name>A0ABR0V3H2_REHGL</name>
<dbReference type="Gene3D" id="3.40.50.2000">
    <property type="entry name" value="Glycogen Phosphorylase B"/>
    <property type="match status" value="2"/>
</dbReference>
<evidence type="ECO:0000313" key="3">
    <source>
        <dbReference type="EMBL" id="KAK6129168.1"/>
    </source>
</evidence>
<keyword evidence="2" id="KW-0808">Transferase</keyword>
<dbReference type="SUPFAM" id="SSF53756">
    <property type="entry name" value="UDP-Glycosyltransferase/glycogen phosphorylase"/>
    <property type="match status" value="1"/>
</dbReference>
<dbReference type="Proteomes" id="UP001318860">
    <property type="component" value="Unassembled WGS sequence"/>
</dbReference>
<dbReference type="Pfam" id="PF00201">
    <property type="entry name" value="UDPGT"/>
    <property type="match status" value="1"/>
</dbReference>
<evidence type="ECO:0000256" key="1">
    <source>
        <dbReference type="ARBA" id="ARBA00009995"/>
    </source>
</evidence>
<evidence type="ECO:0000313" key="4">
    <source>
        <dbReference type="Proteomes" id="UP001318860"/>
    </source>
</evidence>
<evidence type="ECO:0008006" key="5">
    <source>
        <dbReference type="Google" id="ProtNLM"/>
    </source>
</evidence>
<gene>
    <name evidence="3" type="ORF">DH2020_037100</name>
</gene>
<keyword evidence="4" id="KW-1185">Reference proteome</keyword>
<organism evidence="3 4">
    <name type="scientific">Rehmannia glutinosa</name>
    <name type="common">Chinese foxglove</name>
    <dbReference type="NCBI Taxonomy" id="99300"/>
    <lineage>
        <taxon>Eukaryota</taxon>
        <taxon>Viridiplantae</taxon>
        <taxon>Streptophyta</taxon>
        <taxon>Embryophyta</taxon>
        <taxon>Tracheophyta</taxon>
        <taxon>Spermatophyta</taxon>
        <taxon>Magnoliopsida</taxon>
        <taxon>eudicotyledons</taxon>
        <taxon>Gunneridae</taxon>
        <taxon>Pentapetalae</taxon>
        <taxon>asterids</taxon>
        <taxon>lamiids</taxon>
        <taxon>Lamiales</taxon>
        <taxon>Orobanchaceae</taxon>
        <taxon>Rehmannieae</taxon>
        <taxon>Rehmannia</taxon>
    </lineage>
</organism>
<protein>
    <recommendedName>
        <fullName evidence="5">UDP-glycosyltransferase</fullName>
    </recommendedName>
</protein>
<comment type="caution">
    <text evidence="3">The sequence shown here is derived from an EMBL/GenBank/DDBJ whole genome shotgun (WGS) entry which is preliminary data.</text>
</comment>
<accession>A0ABR0V3H2</accession>
<dbReference type="InterPro" id="IPR002213">
    <property type="entry name" value="UDP_glucos_trans"/>
</dbReference>
<reference evidence="3 4" key="1">
    <citation type="journal article" date="2021" name="Comput. Struct. Biotechnol. J.">
        <title>De novo genome assembly of the potent medicinal plant Rehmannia glutinosa using nanopore technology.</title>
        <authorList>
            <person name="Ma L."/>
            <person name="Dong C."/>
            <person name="Song C."/>
            <person name="Wang X."/>
            <person name="Zheng X."/>
            <person name="Niu Y."/>
            <person name="Chen S."/>
            <person name="Feng W."/>
        </authorList>
    </citation>
    <scope>NUCLEOTIDE SEQUENCE [LARGE SCALE GENOMIC DNA]</scope>
    <source>
        <strain evidence="3">DH-2019</strain>
    </source>
</reference>
<dbReference type="PANTHER" id="PTHR11926">
    <property type="entry name" value="GLUCOSYL/GLUCURONOSYL TRANSFERASES"/>
    <property type="match status" value="1"/>
</dbReference>
<dbReference type="PANTHER" id="PTHR11926:SF1412">
    <property type="entry name" value="UDP-GLYCOSYLTRANSFERASE 83A1-LIKE"/>
    <property type="match status" value="1"/>
</dbReference>
<dbReference type="EMBL" id="JABTTQ020001664">
    <property type="protein sequence ID" value="KAK6129168.1"/>
    <property type="molecule type" value="Genomic_DNA"/>
</dbReference>